<dbReference type="AlphaFoldDB" id="A0A809S3P9"/>
<dbReference type="InterPro" id="IPR027417">
    <property type="entry name" value="P-loop_NTPase"/>
</dbReference>
<reference evidence="1" key="1">
    <citation type="journal article" name="DNA Res.">
        <title>The physiological potential of anammox bacteria as revealed by their core genome structure.</title>
        <authorList>
            <person name="Okubo T."/>
            <person name="Toyoda A."/>
            <person name="Fukuhara K."/>
            <person name="Uchiyama I."/>
            <person name="Harigaya Y."/>
            <person name="Kuroiwa M."/>
            <person name="Suzuki T."/>
            <person name="Murakami Y."/>
            <person name="Suwa Y."/>
            <person name="Takami H."/>
        </authorList>
    </citation>
    <scope>NUCLEOTIDE SEQUENCE</scope>
    <source>
        <strain evidence="1">317325-2</strain>
    </source>
</reference>
<proteinExistence type="predicted"/>
<organism evidence="1 2">
    <name type="scientific">Candidatus Nitrosymbiomonas proteolyticus</name>
    <dbReference type="NCBI Taxonomy" id="2608984"/>
    <lineage>
        <taxon>Bacteria</taxon>
        <taxon>Bacillati</taxon>
        <taxon>Armatimonadota</taxon>
        <taxon>Armatimonadota incertae sedis</taxon>
        <taxon>Candidatus Nitrosymbiomonas</taxon>
    </lineage>
</organism>
<name>A0A809S3P9_9BACT</name>
<dbReference type="Gene3D" id="3.40.50.300">
    <property type="entry name" value="P-loop containing nucleotide triphosphate hydrolases"/>
    <property type="match status" value="1"/>
</dbReference>
<dbReference type="KEGG" id="npy:NPRO_07810"/>
<evidence type="ECO:0000313" key="1">
    <source>
        <dbReference type="EMBL" id="BBO23186.1"/>
    </source>
</evidence>
<sequence length="92" mass="10249">MKLDNIVQRMWASLFPPTVPPARIVVYRTQPAPIPPVSPAGSFLIGIAEKNRELVCALSWQLDRHLLIVGGTGCGKTTLIARLFIEEILKWQ</sequence>
<dbReference type="Proteomes" id="UP000662873">
    <property type="component" value="Chromosome"/>
</dbReference>
<accession>A0A809S3P9</accession>
<dbReference type="SUPFAM" id="SSF52540">
    <property type="entry name" value="P-loop containing nucleoside triphosphate hydrolases"/>
    <property type="match status" value="1"/>
</dbReference>
<gene>
    <name evidence="1" type="ORF">NPRO_07810</name>
</gene>
<dbReference type="EMBL" id="AP021858">
    <property type="protein sequence ID" value="BBO23186.1"/>
    <property type="molecule type" value="Genomic_DNA"/>
</dbReference>
<evidence type="ECO:0000313" key="2">
    <source>
        <dbReference type="Proteomes" id="UP000662873"/>
    </source>
</evidence>
<protein>
    <submittedName>
        <fullName evidence="1">Uncharacterized protein</fullName>
    </submittedName>
</protein>